<dbReference type="RefSeq" id="WP_062664913.1">
    <property type="nucleotide sequence ID" value="NZ_FIZX01000002.1"/>
</dbReference>
<evidence type="ECO:0000256" key="12">
    <source>
        <dbReference type="ARBA" id="ARBA00023288"/>
    </source>
</evidence>
<comment type="subunit">
    <text evidence="6">The basal body constitutes a major portion of the flagellar organelle and consists of four rings (L,P,S, and M) mounted on a central rod.</text>
</comment>
<proteinExistence type="inferred from homology"/>
<evidence type="ECO:0000256" key="8">
    <source>
        <dbReference type="ARBA" id="ARBA00023136"/>
    </source>
</evidence>
<evidence type="ECO:0000256" key="5">
    <source>
        <dbReference type="ARBA" id="ARBA00006929"/>
    </source>
</evidence>
<dbReference type="EMBL" id="FIZX01000002">
    <property type="protein sequence ID" value="CZF82662.1"/>
    <property type="molecule type" value="Genomic_DNA"/>
</dbReference>
<evidence type="ECO:0000256" key="13">
    <source>
        <dbReference type="SAM" id="SignalP"/>
    </source>
</evidence>
<dbReference type="InterPro" id="IPR000527">
    <property type="entry name" value="Flag_Lring"/>
</dbReference>
<keyword evidence="9" id="KW-0564">Palmitate</keyword>
<keyword evidence="14" id="KW-0966">Cell projection</keyword>
<dbReference type="GO" id="GO:0009427">
    <property type="term" value="C:bacterial-type flagellum basal body, distal rod, L ring"/>
    <property type="evidence" value="ECO:0007669"/>
    <property type="project" value="InterPro"/>
</dbReference>
<evidence type="ECO:0000256" key="11">
    <source>
        <dbReference type="ARBA" id="ARBA00023237"/>
    </source>
</evidence>
<evidence type="ECO:0000256" key="10">
    <source>
        <dbReference type="ARBA" id="ARBA00023143"/>
    </source>
</evidence>
<evidence type="ECO:0000256" key="9">
    <source>
        <dbReference type="ARBA" id="ARBA00023139"/>
    </source>
</evidence>
<evidence type="ECO:0000256" key="4">
    <source>
        <dbReference type="ARBA" id="ARBA00004635"/>
    </source>
</evidence>
<name>A0A128F7A8_9GAMM</name>
<organism evidence="14 15">
    <name type="scientific">Grimontia celer</name>
    <dbReference type="NCBI Taxonomy" id="1796497"/>
    <lineage>
        <taxon>Bacteria</taxon>
        <taxon>Pseudomonadati</taxon>
        <taxon>Pseudomonadota</taxon>
        <taxon>Gammaproteobacteria</taxon>
        <taxon>Vibrionales</taxon>
        <taxon>Vibrionaceae</taxon>
        <taxon>Grimontia</taxon>
    </lineage>
</organism>
<dbReference type="GO" id="GO:0009279">
    <property type="term" value="C:cell outer membrane"/>
    <property type="evidence" value="ECO:0007669"/>
    <property type="project" value="UniProtKB-SubCell"/>
</dbReference>
<keyword evidence="11" id="KW-0998">Cell outer membrane</keyword>
<feature type="chain" id="PRO_5007282179" evidence="13">
    <location>
        <begin position="22"/>
        <end position="187"/>
    </location>
</feature>
<dbReference type="GO" id="GO:0071973">
    <property type="term" value="P:bacterial-type flagellum-dependent cell motility"/>
    <property type="evidence" value="ECO:0007669"/>
    <property type="project" value="InterPro"/>
</dbReference>
<gene>
    <name evidence="14" type="primary">flgH_2</name>
    <name evidence="14" type="ORF">GCE9029_03365</name>
</gene>
<dbReference type="STRING" id="1796497.GCE9029_03365"/>
<keyword evidence="7 13" id="KW-0732">Signal</keyword>
<dbReference type="OrthoDB" id="9789463at2"/>
<evidence type="ECO:0000313" key="15">
    <source>
        <dbReference type="Proteomes" id="UP000071641"/>
    </source>
</evidence>
<evidence type="ECO:0000256" key="7">
    <source>
        <dbReference type="ARBA" id="ARBA00022729"/>
    </source>
</evidence>
<dbReference type="PANTHER" id="PTHR34933">
    <property type="entry name" value="FLAGELLAR L-RING PROTEIN"/>
    <property type="match status" value="1"/>
</dbReference>
<sequence length="187" mass="20039">MIRIFLALGALLFVNASHAIAFDIDGYKSTWADQRASAVGDIVTVLVQEKAKAVSSAGIDADNAHSIGISSNYKGSAFNLDAGLDSRMNNDASTARNGSISATITTRVIDIDDYGLLKIEGTQFVTVNGEEQKITLSGFVREKDLSPDSAVISSRIESARIELSGIGEVNDNRKPGIIRALFRWLGF</sequence>
<accession>A0A128F7A8</accession>
<evidence type="ECO:0000256" key="1">
    <source>
        <dbReference type="ARBA" id="ARBA00002591"/>
    </source>
</evidence>
<feature type="signal peptide" evidence="13">
    <location>
        <begin position="1"/>
        <end position="21"/>
    </location>
</feature>
<dbReference type="Proteomes" id="UP000071641">
    <property type="component" value="Unassembled WGS sequence"/>
</dbReference>
<dbReference type="Pfam" id="PF02107">
    <property type="entry name" value="FlgH"/>
    <property type="match status" value="1"/>
</dbReference>
<evidence type="ECO:0000256" key="6">
    <source>
        <dbReference type="ARBA" id="ARBA00011439"/>
    </source>
</evidence>
<keyword evidence="15" id="KW-1185">Reference proteome</keyword>
<keyword evidence="10" id="KW-0975">Bacterial flagellum</keyword>
<evidence type="ECO:0000256" key="2">
    <source>
        <dbReference type="ARBA" id="ARBA00004117"/>
    </source>
</evidence>
<keyword evidence="14" id="KW-0282">Flagellum</keyword>
<comment type="similarity">
    <text evidence="5">Belongs to the FlgH family.</text>
</comment>
<keyword evidence="8" id="KW-0472">Membrane</keyword>
<evidence type="ECO:0000256" key="3">
    <source>
        <dbReference type="ARBA" id="ARBA00004442"/>
    </source>
</evidence>
<comment type="function">
    <text evidence="1">Assembles around the rod to form the L-ring and probably protects the motor/basal body from shearing forces during rotation.</text>
</comment>
<dbReference type="PRINTS" id="PR01008">
    <property type="entry name" value="FLGLRINGFLGH"/>
</dbReference>
<dbReference type="AlphaFoldDB" id="A0A128F7A8"/>
<evidence type="ECO:0000313" key="14">
    <source>
        <dbReference type="EMBL" id="CZF82662.1"/>
    </source>
</evidence>
<protein>
    <submittedName>
        <fullName evidence="14">Flagellar L-ring protein</fullName>
    </submittedName>
</protein>
<comment type="subcellular location">
    <subcellularLocation>
        <location evidence="2">Bacterial flagellum basal body</location>
    </subcellularLocation>
    <subcellularLocation>
        <location evidence="3">Cell outer membrane</location>
    </subcellularLocation>
    <subcellularLocation>
        <location evidence="4">Membrane</location>
        <topology evidence="4">Lipid-anchor</topology>
    </subcellularLocation>
</comment>
<keyword evidence="12" id="KW-0449">Lipoprotein</keyword>
<dbReference type="GO" id="GO:0003774">
    <property type="term" value="F:cytoskeletal motor activity"/>
    <property type="evidence" value="ECO:0007669"/>
    <property type="project" value="InterPro"/>
</dbReference>
<keyword evidence="14" id="KW-0969">Cilium</keyword>
<reference evidence="15" key="1">
    <citation type="submission" date="2016-02" db="EMBL/GenBank/DDBJ databases">
        <authorList>
            <person name="Rodrigo-Torres Lidia"/>
            <person name="Arahal R.David."/>
        </authorList>
    </citation>
    <scope>NUCLEOTIDE SEQUENCE [LARGE SCALE GENOMIC DNA]</scope>
    <source>
        <strain evidence="15">CECT 9029</strain>
    </source>
</reference>
<dbReference type="PANTHER" id="PTHR34933:SF1">
    <property type="entry name" value="FLAGELLAR L-RING PROTEIN"/>
    <property type="match status" value="1"/>
</dbReference>